<organism evidence="1">
    <name type="scientific">Staphylothermus marinus</name>
    <dbReference type="NCBI Taxonomy" id="2280"/>
    <lineage>
        <taxon>Archaea</taxon>
        <taxon>Thermoproteota</taxon>
        <taxon>Thermoprotei</taxon>
        <taxon>Desulfurococcales</taxon>
        <taxon>Desulfurococcaceae</taxon>
        <taxon>Staphylothermus</taxon>
    </lineage>
</organism>
<gene>
    <name evidence="1" type="ORF">ENU14_04570</name>
</gene>
<evidence type="ECO:0000313" key="1">
    <source>
        <dbReference type="EMBL" id="HGM58840.1"/>
    </source>
</evidence>
<dbReference type="AlphaFoldDB" id="A0A7C4D7C7"/>
<sequence>MNNLGILKKIGFSSTGITETIITIECGNMLYSTPIGFKLCRDKLVAKVYKNTLLHELLSRKDCKLCLCITSSSMLFYRSVLERDYLKYIYLKDVDRKCIQNCDSYINLDLIDIIDRKQYSLHYFKPFKIIIANTYPKGFHRYDYAIVESLVYLTKMTYVDENTRLSYYERILWCRDIVYRSCSNRFIRVLINNIVEKASKYLEK</sequence>
<dbReference type="Gene3D" id="2.30.110.10">
    <property type="entry name" value="Electron Transport, Fmn-binding Protein, Chain A"/>
    <property type="match status" value="1"/>
</dbReference>
<dbReference type="SUPFAM" id="SSF50475">
    <property type="entry name" value="FMN-binding split barrel"/>
    <property type="match status" value="1"/>
</dbReference>
<accession>A0A7C4D7C7</accession>
<dbReference type="EMBL" id="DTBJ01000033">
    <property type="protein sequence ID" value="HGM58840.1"/>
    <property type="molecule type" value="Genomic_DNA"/>
</dbReference>
<protein>
    <submittedName>
        <fullName evidence="1">DUF447 family protein</fullName>
    </submittedName>
</protein>
<name>A0A7C4D7C7_STAMA</name>
<dbReference type="InterPro" id="IPR012349">
    <property type="entry name" value="Split_barrel_FMN-bd"/>
</dbReference>
<proteinExistence type="predicted"/>
<comment type="caution">
    <text evidence="1">The sequence shown here is derived from an EMBL/GenBank/DDBJ whole genome shotgun (WGS) entry which is preliminary data.</text>
</comment>
<reference evidence="1" key="1">
    <citation type="journal article" date="2020" name="mSystems">
        <title>Genome- and Community-Level Interaction Insights into Carbon Utilization and Element Cycling Functions of Hydrothermarchaeota in Hydrothermal Sediment.</title>
        <authorList>
            <person name="Zhou Z."/>
            <person name="Liu Y."/>
            <person name="Xu W."/>
            <person name="Pan J."/>
            <person name="Luo Z.H."/>
            <person name="Li M."/>
        </authorList>
    </citation>
    <scope>NUCLEOTIDE SEQUENCE [LARGE SCALE GENOMIC DNA]</scope>
    <source>
        <strain evidence="1">SpSt-642</strain>
    </source>
</reference>